<accession>A0A165CZ01</accession>
<proteinExistence type="predicted"/>
<keyword evidence="1" id="KW-0812">Transmembrane</keyword>
<gene>
    <name evidence="2" type="ORF">LAESUDRAFT_683332</name>
</gene>
<dbReference type="InParanoid" id="A0A165CZ01"/>
<keyword evidence="3" id="KW-1185">Reference proteome</keyword>
<evidence type="ECO:0000313" key="2">
    <source>
        <dbReference type="EMBL" id="KZT03780.1"/>
    </source>
</evidence>
<reference evidence="2 3" key="1">
    <citation type="journal article" date="2016" name="Mol. Biol. Evol.">
        <title>Comparative Genomics of Early-Diverging Mushroom-Forming Fungi Provides Insights into the Origins of Lignocellulose Decay Capabilities.</title>
        <authorList>
            <person name="Nagy L.G."/>
            <person name="Riley R."/>
            <person name="Tritt A."/>
            <person name="Adam C."/>
            <person name="Daum C."/>
            <person name="Floudas D."/>
            <person name="Sun H."/>
            <person name="Yadav J.S."/>
            <person name="Pangilinan J."/>
            <person name="Larsson K.H."/>
            <person name="Matsuura K."/>
            <person name="Barry K."/>
            <person name="Labutti K."/>
            <person name="Kuo R."/>
            <person name="Ohm R.A."/>
            <person name="Bhattacharya S.S."/>
            <person name="Shirouzu T."/>
            <person name="Yoshinaga Y."/>
            <person name="Martin F.M."/>
            <person name="Grigoriev I.V."/>
            <person name="Hibbett D.S."/>
        </authorList>
    </citation>
    <scope>NUCLEOTIDE SEQUENCE [LARGE SCALE GENOMIC DNA]</scope>
    <source>
        <strain evidence="2 3">93-53</strain>
    </source>
</reference>
<feature type="transmembrane region" description="Helical" evidence="1">
    <location>
        <begin position="86"/>
        <end position="105"/>
    </location>
</feature>
<dbReference type="AlphaFoldDB" id="A0A165CZ01"/>
<dbReference type="GeneID" id="63822850"/>
<evidence type="ECO:0000313" key="3">
    <source>
        <dbReference type="Proteomes" id="UP000076871"/>
    </source>
</evidence>
<keyword evidence="1" id="KW-0472">Membrane</keyword>
<dbReference type="EMBL" id="KV427641">
    <property type="protein sequence ID" value="KZT03780.1"/>
    <property type="molecule type" value="Genomic_DNA"/>
</dbReference>
<dbReference type="Proteomes" id="UP000076871">
    <property type="component" value="Unassembled WGS sequence"/>
</dbReference>
<evidence type="ECO:0000256" key="1">
    <source>
        <dbReference type="SAM" id="Phobius"/>
    </source>
</evidence>
<name>A0A165CZ01_9APHY</name>
<sequence length="106" mass="11718">MPLMPIRTVEPVAVSSSAALASIAYLPSHLTQILAQSSRSFIISHAMQHSLSLAFSHVIPAKLGRNTKNYAIGRRRHTLGRRSRDNVVFLSFFLGAAPWLVALYIF</sequence>
<keyword evidence="1" id="KW-1133">Transmembrane helix</keyword>
<organism evidence="2 3">
    <name type="scientific">Laetiporus sulphureus 93-53</name>
    <dbReference type="NCBI Taxonomy" id="1314785"/>
    <lineage>
        <taxon>Eukaryota</taxon>
        <taxon>Fungi</taxon>
        <taxon>Dikarya</taxon>
        <taxon>Basidiomycota</taxon>
        <taxon>Agaricomycotina</taxon>
        <taxon>Agaricomycetes</taxon>
        <taxon>Polyporales</taxon>
        <taxon>Laetiporus</taxon>
    </lineage>
</organism>
<protein>
    <submittedName>
        <fullName evidence="2">Uncharacterized protein</fullName>
    </submittedName>
</protein>
<dbReference type="RefSeq" id="XP_040761520.1">
    <property type="nucleotide sequence ID" value="XM_040905821.1"/>
</dbReference>